<keyword evidence="5" id="KW-0175">Coiled coil</keyword>
<evidence type="ECO:0000256" key="4">
    <source>
        <dbReference type="PROSITE-ProRule" id="PRU00169"/>
    </source>
</evidence>
<organism evidence="9 10">
    <name type="scientific">Teichococcus oryzae</name>
    <dbReference type="NCBI Taxonomy" id="1608942"/>
    <lineage>
        <taxon>Bacteria</taxon>
        <taxon>Pseudomonadati</taxon>
        <taxon>Pseudomonadota</taxon>
        <taxon>Alphaproteobacteria</taxon>
        <taxon>Acetobacterales</taxon>
        <taxon>Roseomonadaceae</taxon>
        <taxon>Roseomonas</taxon>
    </lineage>
</organism>
<sequence>MALVPEPRHAGARRGGPHRRVVRHLDRHRRPGAGPRGAGPRPQQLEAQVAARTAELRRALESLRAEVEQREQAEANLRQMQKMEAVGQLTGGIAHDFNNMLQGIAGSLEIAQLRAAEGRTAEVLRYLEPARQALDRAAGLTRRLLAFARRQRLEPKPVDADALVAGMADLVRRTVGPSIRLELHLRDGRARVLCDSAELESALLNLCINARDAMPEGGRLTIGTEDVRFSAADLVGQEGAAPGDYVEISVTDTGNGMPTDVMERVFEPFFTTKPIGQGTGLGLSQVYGFVRQSGGVVRIESALGRGTTVRVRLPQHAQVHMVKEPDTAPVPNEAGPDQTVLLVDDEDVAREAAAERLRELGYRVLEAADGPAALHLLDGGARIDMLVTDVGLPNGMNGRQVAEAVRERRPGIPLLFITGYAGTELPPGSEVIDKPFELDTLARRVQAALARR</sequence>
<feature type="domain" description="Histidine kinase" evidence="7">
    <location>
        <begin position="92"/>
        <end position="317"/>
    </location>
</feature>
<dbReference type="SMART" id="SM00387">
    <property type="entry name" value="HATPase_c"/>
    <property type="match status" value="1"/>
</dbReference>
<dbReference type="GO" id="GO:0000155">
    <property type="term" value="F:phosphorelay sensor kinase activity"/>
    <property type="evidence" value="ECO:0007669"/>
    <property type="project" value="InterPro"/>
</dbReference>
<dbReference type="SMART" id="SM00448">
    <property type="entry name" value="REC"/>
    <property type="match status" value="1"/>
</dbReference>
<dbReference type="Proteomes" id="UP000322110">
    <property type="component" value="Unassembled WGS sequence"/>
</dbReference>
<name>A0A5B2TAL6_9PROT</name>
<comment type="caution">
    <text evidence="9">The sequence shown here is derived from an EMBL/GenBank/DDBJ whole genome shotgun (WGS) entry which is preliminary data.</text>
</comment>
<dbReference type="InterPro" id="IPR011006">
    <property type="entry name" value="CheY-like_superfamily"/>
</dbReference>
<dbReference type="PROSITE" id="PS50110">
    <property type="entry name" value="RESPONSE_REGULATORY"/>
    <property type="match status" value="1"/>
</dbReference>
<reference evidence="9 10" key="1">
    <citation type="journal article" date="2015" name="Int. J. Syst. Evol. Microbiol.">
        <title>Roseomonas oryzae sp. nov., isolated from paddy rhizosphere soil.</title>
        <authorList>
            <person name="Ramaprasad E.V."/>
            <person name="Sasikala Ch."/>
            <person name="Ramana Ch.V."/>
        </authorList>
    </citation>
    <scope>NUCLEOTIDE SEQUENCE [LARGE SCALE GENOMIC DNA]</scope>
    <source>
        <strain evidence="9 10">KCTC 42542</strain>
    </source>
</reference>
<dbReference type="InterPro" id="IPR003594">
    <property type="entry name" value="HATPase_dom"/>
</dbReference>
<dbReference type="InterPro" id="IPR003661">
    <property type="entry name" value="HisK_dim/P_dom"/>
</dbReference>
<feature type="modified residue" description="4-aspartylphosphate" evidence="4">
    <location>
        <position position="389"/>
    </location>
</feature>
<dbReference type="CDD" id="cd00082">
    <property type="entry name" value="HisKA"/>
    <property type="match status" value="1"/>
</dbReference>
<evidence type="ECO:0000256" key="6">
    <source>
        <dbReference type="SAM" id="MobiDB-lite"/>
    </source>
</evidence>
<evidence type="ECO:0000256" key="3">
    <source>
        <dbReference type="ARBA" id="ARBA00022553"/>
    </source>
</evidence>
<dbReference type="InterPro" id="IPR005467">
    <property type="entry name" value="His_kinase_dom"/>
</dbReference>
<gene>
    <name evidence="9" type="ORF">F0Q34_19185</name>
</gene>
<protein>
    <recommendedName>
        <fullName evidence="2">histidine kinase</fullName>
        <ecNumber evidence="2">2.7.13.3</ecNumber>
    </recommendedName>
</protein>
<accession>A0A5B2TAL6</accession>
<dbReference type="SUPFAM" id="SSF47384">
    <property type="entry name" value="Homodimeric domain of signal transducing histidine kinase"/>
    <property type="match status" value="1"/>
</dbReference>
<dbReference type="Gene3D" id="1.10.287.130">
    <property type="match status" value="1"/>
</dbReference>
<evidence type="ECO:0000256" key="1">
    <source>
        <dbReference type="ARBA" id="ARBA00000085"/>
    </source>
</evidence>
<dbReference type="InterPro" id="IPR004358">
    <property type="entry name" value="Sig_transdc_His_kin-like_C"/>
</dbReference>
<evidence type="ECO:0000256" key="5">
    <source>
        <dbReference type="SAM" id="Coils"/>
    </source>
</evidence>
<dbReference type="Gene3D" id="3.30.565.10">
    <property type="entry name" value="Histidine kinase-like ATPase, C-terminal domain"/>
    <property type="match status" value="1"/>
</dbReference>
<dbReference type="AlphaFoldDB" id="A0A5B2TAL6"/>
<evidence type="ECO:0000256" key="2">
    <source>
        <dbReference type="ARBA" id="ARBA00012438"/>
    </source>
</evidence>
<dbReference type="Gene3D" id="3.40.50.2300">
    <property type="match status" value="1"/>
</dbReference>
<keyword evidence="10" id="KW-1185">Reference proteome</keyword>
<dbReference type="Pfam" id="PF02518">
    <property type="entry name" value="HATPase_c"/>
    <property type="match status" value="1"/>
</dbReference>
<evidence type="ECO:0000259" key="7">
    <source>
        <dbReference type="PROSITE" id="PS50109"/>
    </source>
</evidence>
<dbReference type="EC" id="2.7.13.3" evidence="2"/>
<dbReference type="Pfam" id="PF00072">
    <property type="entry name" value="Response_reg"/>
    <property type="match status" value="1"/>
</dbReference>
<feature type="region of interest" description="Disordered" evidence="6">
    <location>
        <begin position="1"/>
        <end position="45"/>
    </location>
</feature>
<feature type="domain" description="Response regulatory" evidence="8">
    <location>
        <begin position="339"/>
        <end position="449"/>
    </location>
</feature>
<dbReference type="InterPro" id="IPR036097">
    <property type="entry name" value="HisK_dim/P_sf"/>
</dbReference>
<evidence type="ECO:0000313" key="10">
    <source>
        <dbReference type="Proteomes" id="UP000322110"/>
    </source>
</evidence>
<keyword evidence="3 4" id="KW-0597">Phosphoprotein</keyword>
<dbReference type="PANTHER" id="PTHR43065:SF42">
    <property type="entry name" value="TWO-COMPONENT SENSOR PPRA"/>
    <property type="match status" value="1"/>
</dbReference>
<dbReference type="InterPro" id="IPR001789">
    <property type="entry name" value="Sig_transdc_resp-reg_receiver"/>
</dbReference>
<feature type="compositionally biased region" description="Basic residues" evidence="6">
    <location>
        <begin position="10"/>
        <end position="31"/>
    </location>
</feature>
<dbReference type="SUPFAM" id="SSF55874">
    <property type="entry name" value="ATPase domain of HSP90 chaperone/DNA topoisomerase II/histidine kinase"/>
    <property type="match status" value="1"/>
</dbReference>
<proteinExistence type="predicted"/>
<comment type="catalytic activity">
    <reaction evidence="1">
        <text>ATP + protein L-histidine = ADP + protein N-phospho-L-histidine.</text>
        <dbReference type="EC" id="2.7.13.3"/>
    </reaction>
</comment>
<dbReference type="SMART" id="SM00388">
    <property type="entry name" value="HisKA"/>
    <property type="match status" value="1"/>
</dbReference>
<dbReference type="PANTHER" id="PTHR43065">
    <property type="entry name" value="SENSOR HISTIDINE KINASE"/>
    <property type="match status" value="1"/>
</dbReference>
<dbReference type="PRINTS" id="PR00344">
    <property type="entry name" value="BCTRLSENSOR"/>
</dbReference>
<evidence type="ECO:0000313" key="9">
    <source>
        <dbReference type="EMBL" id="KAA2211586.1"/>
    </source>
</evidence>
<dbReference type="PROSITE" id="PS50109">
    <property type="entry name" value="HIS_KIN"/>
    <property type="match status" value="1"/>
</dbReference>
<feature type="coiled-coil region" evidence="5">
    <location>
        <begin position="53"/>
        <end position="83"/>
    </location>
</feature>
<dbReference type="EMBL" id="VUKA01000020">
    <property type="protein sequence ID" value="KAA2211586.1"/>
    <property type="molecule type" value="Genomic_DNA"/>
</dbReference>
<dbReference type="InterPro" id="IPR036890">
    <property type="entry name" value="HATPase_C_sf"/>
</dbReference>
<evidence type="ECO:0000259" key="8">
    <source>
        <dbReference type="PROSITE" id="PS50110"/>
    </source>
</evidence>
<dbReference type="Pfam" id="PF00512">
    <property type="entry name" value="HisKA"/>
    <property type="match status" value="1"/>
</dbReference>
<dbReference type="SUPFAM" id="SSF52172">
    <property type="entry name" value="CheY-like"/>
    <property type="match status" value="1"/>
</dbReference>